<evidence type="ECO:0000313" key="6">
    <source>
        <dbReference type="Proteomes" id="UP001526201"/>
    </source>
</evidence>
<protein>
    <submittedName>
        <fullName evidence="5">GntR family transcriptional regulator</fullName>
    </submittedName>
</protein>
<sequence length="239" mass="26239">MSSRRHSSAVLFKVAMNTTGTSQQAIVDELRRVILDGAVPPGTAIPVGEIAEMFGVSAIPVRESLKTLKGEGLVQHRTNAGYAVAQLTVSELAEMYVVRETLESAALAAAVVNASDADREHVAEVNRLLEKAVQENDSQTYHRQSRHFHLGLTRPSRMHRLVHMLESAWNITEPVQLMVHVPQADRTLLHEDHNDMLDAFLSRDVERLLTAAVIHHTRLNAVVATLPSGSGLIVDDQQG</sequence>
<evidence type="ECO:0000256" key="1">
    <source>
        <dbReference type="ARBA" id="ARBA00023015"/>
    </source>
</evidence>
<dbReference type="Pfam" id="PF00392">
    <property type="entry name" value="GntR"/>
    <property type="match status" value="1"/>
</dbReference>
<dbReference type="SMART" id="SM00345">
    <property type="entry name" value="HTH_GNTR"/>
    <property type="match status" value="1"/>
</dbReference>
<dbReference type="InterPro" id="IPR000524">
    <property type="entry name" value="Tscrpt_reg_HTH_GntR"/>
</dbReference>
<comment type="caution">
    <text evidence="5">The sequence shown here is derived from an EMBL/GenBank/DDBJ whole genome shotgun (WGS) entry which is preliminary data.</text>
</comment>
<dbReference type="PANTHER" id="PTHR43537:SF5">
    <property type="entry name" value="UXU OPERON TRANSCRIPTIONAL REGULATOR"/>
    <property type="match status" value="1"/>
</dbReference>
<evidence type="ECO:0000259" key="4">
    <source>
        <dbReference type="PROSITE" id="PS50949"/>
    </source>
</evidence>
<keyword evidence="6" id="KW-1185">Reference proteome</keyword>
<dbReference type="InterPro" id="IPR008920">
    <property type="entry name" value="TF_FadR/GntR_C"/>
</dbReference>
<evidence type="ECO:0000256" key="2">
    <source>
        <dbReference type="ARBA" id="ARBA00023125"/>
    </source>
</evidence>
<dbReference type="Proteomes" id="UP001526201">
    <property type="component" value="Unassembled WGS sequence"/>
</dbReference>
<reference evidence="5 6" key="1">
    <citation type="journal article" date="2022" name="BMC Genomics">
        <title>Comparative genome analysis of mycobacteria focusing on tRNA and non-coding RNA.</title>
        <authorList>
            <person name="Behra P.R.K."/>
            <person name="Pettersson B.M.F."/>
            <person name="Ramesh M."/>
            <person name="Das S."/>
            <person name="Dasgupta S."/>
            <person name="Kirsebom L.A."/>
        </authorList>
    </citation>
    <scope>NUCLEOTIDE SEQUENCE [LARGE SCALE GENOMIC DNA]</scope>
    <source>
        <strain evidence="5 6">DSM 44078</strain>
    </source>
</reference>
<dbReference type="CDD" id="cd07377">
    <property type="entry name" value="WHTH_GntR"/>
    <property type="match status" value="1"/>
</dbReference>
<accession>A0ABT3C8X7</accession>
<dbReference type="Gene3D" id="1.10.10.10">
    <property type="entry name" value="Winged helix-like DNA-binding domain superfamily/Winged helix DNA-binding domain"/>
    <property type="match status" value="1"/>
</dbReference>
<organism evidence="5 6">
    <name type="scientific">Mycolicibacterium komossense</name>
    <dbReference type="NCBI Taxonomy" id="1779"/>
    <lineage>
        <taxon>Bacteria</taxon>
        <taxon>Bacillati</taxon>
        <taxon>Actinomycetota</taxon>
        <taxon>Actinomycetes</taxon>
        <taxon>Mycobacteriales</taxon>
        <taxon>Mycobacteriaceae</taxon>
        <taxon>Mycolicibacterium</taxon>
    </lineage>
</organism>
<dbReference type="RefSeq" id="WP_264066719.1">
    <property type="nucleotide sequence ID" value="NZ_JACKTY010000020.1"/>
</dbReference>
<dbReference type="PANTHER" id="PTHR43537">
    <property type="entry name" value="TRANSCRIPTIONAL REGULATOR, GNTR FAMILY"/>
    <property type="match status" value="1"/>
</dbReference>
<dbReference type="PROSITE" id="PS50949">
    <property type="entry name" value="HTH_GNTR"/>
    <property type="match status" value="1"/>
</dbReference>
<dbReference type="SUPFAM" id="SSF46785">
    <property type="entry name" value="Winged helix' DNA-binding domain"/>
    <property type="match status" value="1"/>
</dbReference>
<dbReference type="InterPro" id="IPR036388">
    <property type="entry name" value="WH-like_DNA-bd_sf"/>
</dbReference>
<gene>
    <name evidence="5" type="ORF">H7J73_07500</name>
</gene>
<evidence type="ECO:0000256" key="3">
    <source>
        <dbReference type="ARBA" id="ARBA00023163"/>
    </source>
</evidence>
<dbReference type="Gene3D" id="1.20.120.530">
    <property type="entry name" value="GntR ligand-binding domain-like"/>
    <property type="match status" value="1"/>
</dbReference>
<name>A0ABT3C8X7_9MYCO</name>
<dbReference type="InterPro" id="IPR011711">
    <property type="entry name" value="GntR_C"/>
</dbReference>
<dbReference type="EMBL" id="JACKTY010000020">
    <property type="protein sequence ID" value="MCV7225876.1"/>
    <property type="molecule type" value="Genomic_DNA"/>
</dbReference>
<keyword evidence="2" id="KW-0238">DNA-binding</keyword>
<dbReference type="Pfam" id="PF07729">
    <property type="entry name" value="FCD"/>
    <property type="match status" value="1"/>
</dbReference>
<keyword evidence="3" id="KW-0804">Transcription</keyword>
<dbReference type="SUPFAM" id="SSF48008">
    <property type="entry name" value="GntR ligand-binding domain-like"/>
    <property type="match status" value="1"/>
</dbReference>
<proteinExistence type="predicted"/>
<dbReference type="SMART" id="SM00895">
    <property type="entry name" value="FCD"/>
    <property type="match status" value="1"/>
</dbReference>
<feature type="domain" description="HTH gntR-type" evidence="4">
    <location>
        <begin position="20"/>
        <end position="87"/>
    </location>
</feature>
<dbReference type="InterPro" id="IPR036390">
    <property type="entry name" value="WH_DNA-bd_sf"/>
</dbReference>
<keyword evidence="1" id="KW-0805">Transcription regulation</keyword>
<evidence type="ECO:0000313" key="5">
    <source>
        <dbReference type="EMBL" id="MCV7225876.1"/>
    </source>
</evidence>